<evidence type="ECO:0000256" key="7">
    <source>
        <dbReference type="ARBA" id="ARBA00022801"/>
    </source>
</evidence>
<dbReference type="GO" id="GO:0009535">
    <property type="term" value="C:chloroplast thylakoid membrane"/>
    <property type="evidence" value="ECO:0007669"/>
    <property type="project" value="TreeGrafter"/>
</dbReference>
<evidence type="ECO:0000256" key="11">
    <source>
        <dbReference type="SAM" id="MobiDB-lite"/>
    </source>
</evidence>
<dbReference type="PROSITE" id="PS00674">
    <property type="entry name" value="AAA"/>
    <property type="match status" value="1"/>
</dbReference>
<dbReference type="SMART" id="SM00382">
    <property type="entry name" value="AAA"/>
    <property type="match status" value="1"/>
</dbReference>
<evidence type="ECO:0000313" key="14">
    <source>
        <dbReference type="Proteomes" id="UP000822688"/>
    </source>
</evidence>
<dbReference type="InterPro" id="IPR005936">
    <property type="entry name" value="FtsH"/>
</dbReference>
<feature type="region of interest" description="Disordered" evidence="11">
    <location>
        <begin position="106"/>
        <end position="167"/>
    </location>
</feature>
<dbReference type="InterPro" id="IPR027417">
    <property type="entry name" value="P-loop_NTPase"/>
</dbReference>
<dbReference type="Gene3D" id="1.20.58.760">
    <property type="entry name" value="Peptidase M41"/>
    <property type="match status" value="1"/>
</dbReference>
<dbReference type="InterPro" id="IPR037219">
    <property type="entry name" value="Peptidase_M41-like"/>
</dbReference>
<keyword evidence="5" id="KW-0479">Metal-binding</keyword>
<evidence type="ECO:0000256" key="4">
    <source>
        <dbReference type="ARBA" id="ARBA00022670"/>
    </source>
</evidence>
<keyword evidence="4" id="KW-0645">Protease</keyword>
<comment type="similarity">
    <text evidence="2">In the C-terminal section; belongs to the peptidase M41 family.</text>
</comment>
<dbReference type="InterPro" id="IPR003960">
    <property type="entry name" value="ATPase_AAA_CS"/>
</dbReference>
<proteinExistence type="inferred from homology"/>
<dbReference type="InterPro" id="IPR003593">
    <property type="entry name" value="AAA+_ATPase"/>
</dbReference>
<evidence type="ECO:0000313" key="13">
    <source>
        <dbReference type="EMBL" id="KAG0555058.1"/>
    </source>
</evidence>
<dbReference type="InterPro" id="IPR041569">
    <property type="entry name" value="AAA_lid_3"/>
</dbReference>
<protein>
    <recommendedName>
        <fullName evidence="12">AAA+ ATPase domain-containing protein</fullName>
    </recommendedName>
</protein>
<dbReference type="FunFam" id="3.40.50.300:FF:000352">
    <property type="entry name" value="ATP-dependent zinc metalloprotease FTSH 7, chloroplastic"/>
    <property type="match status" value="1"/>
</dbReference>
<keyword evidence="14" id="KW-1185">Reference proteome</keyword>
<accession>A0A8T0GB46</accession>
<dbReference type="Proteomes" id="UP000822688">
    <property type="component" value="Chromosome 12"/>
</dbReference>
<dbReference type="GO" id="GO:0046872">
    <property type="term" value="F:metal ion binding"/>
    <property type="evidence" value="ECO:0007669"/>
    <property type="project" value="UniProtKB-KW"/>
</dbReference>
<keyword evidence="7" id="KW-0378">Hydrolase</keyword>
<dbReference type="FunFam" id="1.10.8.60:FF:000001">
    <property type="entry name" value="ATP-dependent zinc metalloprotease FtsH"/>
    <property type="match status" value="1"/>
</dbReference>
<dbReference type="Gene3D" id="3.40.50.300">
    <property type="entry name" value="P-loop containing nucleotide triphosphate hydrolases"/>
    <property type="match status" value="1"/>
</dbReference>
<sequence>MALGIYAGCIMLQSCAPHPVAVSHANSLPLQRSFHLSSSILVQFRTNRCSGVYIHGNLQGSSLNRNVSEAHQFSSCKTIFASKAFIRFNNYRADEFSRSGRWERAKNIHASSQDPKNEGRSEPSLIPNPSDKEEERNGKPSAQVVDEDDRPTTSGRAERSVGPPEESWWRNPKWLWNSIWSWKGKPAVQAHEVGALLLQLSVVVLLMRLLRPGVPFPGGSSASKPEGSSSAYVSVPFSEFLSRVGQNDVENVEIDGFHLSYSLRPSARQIRLQKEIQVKVGDGVEHGTPRASRPEVLPSAQSAQPSSSSRRTLYSTTRPFDINTPYDQLRENGVVFGAPDKRSVKLVNTLFIFLLYAGLIAGLLGRFNFKLPQRSPGRLRNRKGLLSGGGKDQDVGGTIMFADVAGVDEAKEELEEIVEFLKNPERYTRLGARPPRGVLLVGPPGTGKTLLAKAVAGEADVPFISCSASEFVELYVGMGASRVRDLFTRAKKEAPSIVFIDEIDAVAKGRDGRLRSVGNDEREQTLNQLLTELDGFESSSTVIVLGATNRADVLDPALRRPGRFDRIVTVEPPDRQGREEILTVHVTKKQLPLATDVNLNVIAAATAGFTGADLANLVNEAALLAGRASKLVVGNLEFSQAVERSIAGIEKKRSTLHGSEKGVVARHEAGHAVVGTAVSRFIPGLTRVQKLSILPRSGGALGFTYIPPGAEDRNLLFIDELRGRLVTLLGGRAAEEVVYHGRVSTGALDDIKRATDLAYKAVAEYGLNSDIGPISLATLSGGGLDETGGSFSWGKDQGHMADLVQKEVRSLMQSALEVALLVIRSNPTALEGLGAQLEAEERLEGASLDEWLNMVTAPVELAAFLRGRD</sequence>
<feature type="domain" description="AAA+ ATPase" evidence="12">
    <location>
        <begin position="434"/>
        <end position="574"/>
    </location>
</feature>
<dbReference type="GO" id="GO:0004222">
    <property type="term" value="F:metalloendopeptidase activity"/>
    <property type="evidence" value="ECO:0007669"/>
    <property type="project" value="InterPro"/>
</dbReference>
<dbReference type="AlphaFoldDB" id="A0A8T0GB46"/>
<evidence type="ECO:0000256" key="9">
    <source>
        <dbReference type="ARBA" id="ARBA00022840"/>
    </source>
</evidence>
<dbReference type="GO" id="GO:0004176">
    <property type="term" value="F:ATP-dependent peptidase activity"/>
    <property type="evidence" value="ECO:0007669"/>
    <property type="project" value="InterPro"/>
</dbReference>
<dbReference type="PANTHER" id="PTHR23076">
    <property type="entry name" value="METALLOPROTEASE M41 FTSH"/>
    <property type="match status" value="1"/>
</dbReference>
<dbReference type="EMBL" id="CM026433">
    <property type="protein sequence ID" value="KAG0555058.1"/>
    <property type="molecule type" value="Genomic_DNA"/>
</dbReference>
<dbReference type="Pfam" id="PF01434">
    <property type="entry name" value="Peptidase_M41"/>
    <property type="match status" value="1"/>
</dbReference>
<evidence type="ECO:0000256" key="3">
    <source>
        <dbReference type="ARBA" id="ARBA00010550"/>
    </source>
</evidence>
<keyword evidence="6" id="KW-0547">Nucleotide-binding</keyword>
<keyword evidence="9" id="KW-0067">ATP-binding</keyword>
<dbReference type="CDD" id="cd19501">
    <property type="entry name" value="RecA-like_FtsH"/>
    <property type="match status" value="1"/>
</dbReference>
<dbReference type="Pfam" id="PF17862">
    <property type="entry name" value="AAA_lid_3"/>
    <property type="match status" value="1"/>
</dbReference>
<evidence type="ECO:0000256" key="10">
    <source>
        <dbReference type="ARBA" id="ARBA00023049"/>
    </source>
</evidence>
<organism evidence="13 14">
    <name type="scientific">Ceratodon purpureus</name>
    <name type="common">Fire moss</name>
    <name type="synonym">Dicranum purpureum</name>
    <dbReference type="NCBI Taxonomy" id="3225"/>
    <lineage>
        <taxon>Eukaryota</taxon>
        <taxon>Viridiplantae</taxon>
        <taxon>Streptophyta</taxon>
        <taxon>Embryophyta</taxon>
        <taxon>Bryophyta</taxon>
        <taxon>Bryophytina</taxon>
        <taxon>Bryopsida</taxon>
        <taxon>Dicranidae</taxon>
        <taxon>Pseudoditrichales</taxon>
        <taxon>Ditrichaceae</taxon>
        <taxon>Ceratodon</taxon>
    </lineage>
</organism>
<reference evidence="13" key="1">
    <citation type="submission" date="2020-06" db="EMBL/GenBank/DDBJ databases">
        <title>WGS assembly of Ceratodon purpureus strain R40.</title>
        <authorList>
            <person name="Carey S.B."/>
            <person name="Jenkins J."/>
            <person name="Shu S."/>
            <person name="Lovell J.T."/>
            <person name="Sreedasyam A."/>
            <person name="Maumus F."/>
            <person name="Tiley G.P."/>
            <person name="Fernandez-Pozo N."/>
            <person name="Barry K."/>
            <person name="Chen C."/>
            <person name="Wang M."/>
            <person name="Lipzen A."/>
            <person name="Daum C."/>
            <person name="Saski C.A."/>
            <person name="Payton A.C."/>
            <person name="Mcbreen J.C."/>
            <person name="Conrad R.E."/>
            <person name="Kollar L.M."/>
            <person name="Olsson S."/>
            <person name="Huttunen S."/>
            <person name="Landis J.B."/>
            <person name="Wickett N.J."/>
            <person name="Johnson M.G."/>
            <person name="Rensing S.A."/>
            <person name="Grimwood J."/>
            <person name="Schmutz J."/>
            <person name="Mcdaniel S.F."/>
        </authorList>
    </citation>
    <scope>NUCLEOTIDE SEQUENCE</scope>
    <source>
        <strain evidence="13">R40</strain>
    </source>
</reference>
<feature type="region of interest" description="Disordered" evidence="11">
    <location>
        <begin position="283"/>
        <end position="312"/>
    </location>
</feature>
<dbReference type="SUPFAM" id="SSF52540">
    <property type="entry name" value="P-loop containing nucleoside triphosphate hydrolases"/>
    <property type="match status" value="1"/>
</dbReference>
<evidence type="ECO:0000256" key="1">
    <source>
        <dbReference type="ARBA" id="ARBA00001947"/>
    </source>
</evidence>
<dbReference type="InterPro" id="IPR003959">
    <property type="entry name" value="ATPase_AAA_core"/>
</dbReference>
<evidence type="ECO:0000256" key="5">
    <source>
        <dbReference type="ARBA" id="ARBA00022723"/>
    </source>
</evidence>
<keyword evidence="8" id="KW-0862">Zinc</keyword>
<name>A0A8T0GB46_CERPU</name>
<dbReference type="GO" id="GO:0006508">
    <property type="term" value="P:proteolysis"/>
    <property type="evidence" value="ECO:0007669"/>
    <property type="project" value="UniProtKB-KW"/>
</dbReference>
<keyword evidence="10" id="KW-0482">Metalloprotease</keyword>
<evidence type="ECO:0000256" key="8">
    <source>
        <dbReference type="ARBA" id="ARBA00022833"/>
    </source>
</evidence>
<dbReference type="SUPFAM" id="SSF140990">
    <property type="entry name" value="FtsH protease domain-like"/>
    <property type="match status" value="1"/>
</dbReference>
<evidence type="ECO:0000256" key="2">
    <source>
        <dbReference type="ARBA" id="ARBA00010044"/>
    </source>
</evidence>
<dbReference type="PANTHER" id="PTHR23076:SF49">
    <property type="entry name" value="ATP-DEPENDENT ZINC METALLOPROTEASE FTSH 7, CHLOROPLASTIC"/>
    <property type="match status" value="1"/>
</dbReference>
<evidence type="ECO:0000259" key="12">
    <source>
        <dbReference type="SMART" id="SM00382"/>
    </source>
</evidence>
<comment type="caution">
    <text evidence="13">The sequence shown here is derived from an EMBL/GenBank/DDBJ whole genome shotgun (WGS) entry which is preliminary data.</text>
</comment>
<dbReference type="Pfam" id="PF00004">
    <property type="entry name" value="AAA"/>
    <property type="match status" value="1"/>
</dbReference>
<feature type="compositionally biased region" description="Low complexity" evidence="11">
    <location>
        <begin position="298"/>
        <end position="312"/>
    </location>
</feature>
<dbReference type="GO" id="GO:0016887">
    <property type="term" value="F:ATP hydrolysis activity"/>
    <property type="evidence" value="ECO:0007669"/>
    <property type="project" value="InterPro"/>
</dbReference>
<evidence type="ECO:0000256" key="6">
    <source>
        <dbReference type="ARBA" id="ARBA00022741"/>
    </source>
</evidence>
<dbReference type="Gene3D" id="1.10.8.60">
    <property type="match status" value="1"/>
</dbReference>
<dbReference type="HAMAP" id="MF_01458">
    <property type="entry name" value="FtsH"/>
    <property type="match status" value="1"/>
</dbReference>
<comment type="similarity">
    <text evidence="3">In the N-terminal section; belongs to the AAA ATPase family.</text>
</comment>
<dbReference type="GO" id="GO:0005524">
    <property type="term" value="F:ATP binding"/>
    <property type="evidence" value="ECO:0007669"/>
    <property type="project" value="UniProtKB-KW"/>
</dbReference>
<dbReference type="InterPro" id="IPR000642">
    <property type="entry name" value="Peptidase_M41"/>
</dbReference>
<comment type="cofactor">
    <cofactor evidence="1">
        <name>Zn(2+)</name>
        <dbReference type="ChEBI" id="CHEBI:29105"/>
    </cofactor>
</comment>
<gene>
    <name evidence="13" type="ORF">KC19_12G141000</name>
</gene>